<keyword evidence="2" id="KW-0732">Signal</keyword>
<dbReference type="PROSITE" id="PS51257">
    <property type="entry name" value="PROKAR_LIPOPROTEIN"/>
    <property type="match status" value="1"/>
</dbReference>
<evidence type="ECO:0000256" key="1">
    <source>
        <dbReference type="SAM" id="MobiDB-lite"/>
    </source>
</evidence>
<dbReference type="AlphaFoldDB" id="A0A5B8XU68"/>
<feature type="signal peptide" evidence="2">
    <location>
        <begin position="1"/>
        <end position="22"/>
    </location>
</feature>
<feature type="chain" id="PRO_5023061006" evidence="2">
    <location>
        <begin position="23"/>
        <end position="219"/>
    </location>
</feature>
<reference evidence="3 4" key="1">
    <citation type="submission" date="2019-08" db="EMBL/GenBank/DDBJ databases">
        <authorList>
            <person name="Liang Q."/>
        </authorList>
    </citation>
    <scope>NUCLEOTIDE SEQUENCE [LARGE SCALE GENOMIC DNA]</scope>
    <source>
        <strain evidence="3 4">V1718</strain>
    </source>
</reference>
<proteinExistence type="predicted"/>
<evidence type="ECO:0000256" key="2">
    <source>
        <dbReference type="SAM" id="SignalP"/>
    </source>
</evidence>
<dbReference type="Proteomes" id="UP000321595">
    <property type="component" value="Chromosome"/>
</dbReference>
<evidence type="ECO:0000313" key="3">
    <source>
        <dbReference type="EMBL" id="QED28677.1"/>
    </source>
</evidence>
<gene>
    <name evidence="3" type="ORF">FRD01_15830</name>
</gene>
<organism evidence="3 4">
    <name type="scientific">Microvenator marinus</name>
    <dbReference type="NCBI Taxonomy" id="2600177"/>
    <lineage>
        <taxon>Bacteria</taxon>
        <taxon>Deltaproteobacteria</taxon>
        <taxon>Bradymonadales</taxon>
        <taxon>Microvenatoraceae</taxon>
        <taxon>Microvenator</taxon>
    </lineage>
</organism>
<name>A0A5B8XU68_9DELT</name>
<protein>
    <submittedName>
        <fullName evidence="3">Uncharacterized protein</fullName>
    </submittedName>
</protein>
<evidence type="ECO:0000313" key="4">
    <source>
        <dbReference type="Proteomes" id="UP000321595"/>
    </source>
</evidence>
<sequence length="219" mass="23679">MIRFVSFLCLVGLIGCASSPPAEEPQDVTMRHTLTDDDRKIPAPNMTPPHKNPEVSQGEDSSVEVVDLAPGRTHIAQGGVQITLLNVTDRQIELGFKKGEDVLEVVHDGRYAEGHAFGLVYSADVADTVYFRLEAREGAGPIDLTSAGEIAAREIRERVDCEGAEAMQSVAQTNGTVLIRAMKGQNEVCSVRVGLYTRAVVANEPITEIPKDLRPASEL</sequence>
<accession>A0A5B8XU68</accession>
<feature type="region of interest" description="Disordered" evidence="1">
    <location>
        <begin position="37"/>
        <end position="62"/>
    </location>
</feature>
<dbReference type="KEGG" id="bbae:FRD01_15830"/>
<dbReference type="RefSeq" id="WP_146961318.1">
    <property type="nucleotide sequence ID" value="NZ_CP042467.1"/>
</dbReference>
<keyword evidence="4" id="KW-1185">Reference proteome</keyword>
<dbReference type="EMBL" id="CP042467">
    <property type="protein sequence ID" value="QED28677.1"/>
    <property type="molecule type" value="Genomic_DNA"/>
</dbReference>